<gene>
    <name evidence="3" type="ORF">RR48_03061</name>
</gene>
<protein>
    <submittedName>
        <fullName evidence="3">Uncharacterized protein</fullName>
    </submittedName>
</protein>
<feature type="signal peptide" evidence="2">
    <location>
        <begin position="1"/>
        <end position="20"/>
    </location>
</feature>
<feature type="compositionally biased region" description="Polar residues" evidence="1">
    <location>
        <begin position="52"/>
        <end position="64"/>
    </location>
</feature>
<feature type="compositionally biased region" description="Polar residues" evidence="1">
    <location>
        <begin position="136"/>
        <end position="156"/>
    </location>
</feature>
<keyword evidence="2" id="KW-0732">Signal</keyword>
<evidence type="ECO:0000313" key="4">
    <source>
        <dbReference type="Proteomes" id="UP000053240"/>
    </source>
</evidence>
<dbReference type="AlphaFoldDB" id="A0A0N1IFD1"/>
<organism evidence="3 4">
    <name type="scientific">Papilio machaon</name>
    <name type="common">Old World swallowtail butterfly</name>
    <dbReference type="NCBI Taxonomy" id="76193"/>
    <lineage>
        <taxon>Eukaryota</taxon>
        <taxon>Metazoa</taxon>
        <taxon>Ecdysozoa</taxon>
        <taxon>Arthropoda</taxon>
        <taxon>Hexapoda</taxon>
        <taxon>Insecta</taxon>
        <taxon>Pterygota</taxon>
        <taxon>Neoptera</taxon>
        <taxon>Endopterygota</taxon>
        <taxon>Lepidoptera</taxon>
        <taxon>Glossata</taxon>
        <taxon>Ditrysia</taxon>
        <taxon>Papilionoidea</taxon>
        <taxon>Papilionidae</taxon>
        <taxon>Papilioninae</taxon>
        <taxon>Papilio</taxon>
    </lineage>
</organism>
<feature type="region of interest" description="Disordered" evidence="1">
    <location>
        <begin position="80"/>
        <end position="156"/>
    </location>
</feature>
<feature type="region of interest" description="Disordered" evidence="1">
    <location>
        <begin position="52"/>
        <end position="71"/>
    </location>
</feature>
<evidence type="ECO:0000313" key="3">
    <source>
        <dbReference type="EMBL" id="KPJ12675.1"/>
    </source>
</evidence>
<feature type="chain" id="PRO_5005873919" evidence="2">
    <location>
        <begin position="21"/>
        <end position="288"/>
    </location>
</feature>
<dbReference type="InParanoid" id="A0A0N1IFD1"/>
<evidence type="ECO:0000256" key="1">
    <source>
        <dbReference type="SAM" id="MobiDB-lite"/>
    </source>
</evidence>
<keyword evidence="4" id="KW-1185">Reference proteome</keyword>
<sequence length="288" mass="32313">MAAKCLIILTIVSLLGVVFARELKLTSKLKVDPGIFISLETLRRLEAKAKNNGTEGSVITNTTPADDLGNVDDSIEIDITTTSTPDNENNPISRDPNDPDVANETISHDTGENQTKKPLDSNETETDGSIDEPVTSIPNISETTKNPDTSQQRYPTKATSQQALLAYQKIQWPVPQYPYGPEQNYYQPNPYQQLSFGAVSNQQNLGYNQMHPVLFNQQLLYNYNDPQPFSVNPQASFDPNQHHQQTFIVQHPYPVLNQQSNPQMNLISLNPISMPLPYQQMYQPVVRN</sequence>
<dbReference type="Proteomes" id="UP000053240">
    <property type="component" value="Unassembled WGS sequence"/>
</dbReference>
<proteinExistence type="predicted"/>
<dbReference type="EMBL" id="KQ460711">
    <property type="protein sequence ID" value="KPJ12675.1"/>
    <property type="molecule type" value="Genomic_DNA"/>
</dbReference>
<evidence type="ECO:0000256" key="2">
    <source>
        <dbReference type="SAM" id="SignalP"/>
    </source>
</evidence>
<feature type="compositionally biased region" description="Basic and acidic residues" evidence="1">
    <location>
        <begin position="106"/>
        <end position="120"/>
    </location>
</feature>
<reference evidence="3 4" key="1">
    <citation type="journal article" date="2015" name="Nat. Commun.">
        <title>Outbred genome sequencing and CRISPR/Cas9 gene editing in butterflies.</title>
        <authorList>
            <person name="Li X."/>
            <person name="Fan D."/>
            <person name="Zhang W."/>
            <person name="Liu G."/>
            <person name="Zhang L."/>
            <person name="Zhao L."/>
            <person name="Fang X."/>
            <person name="Chen L."/>
            <person name="Dong Y."/>
            <person name="Chen Y."/>
            <person name="Ding Y."/>
            <person name="Zhao R."/>
            <person name="Feng M."/>
            <person name="Zhu Y."/>
            <person name="Feng Y."/>
            <person name="Jiang X."/>
            <person name="Zhu D."/>
            <person name="Xiang H."/>
            <person name="Feng X."/>
            <person name="Li S."/>
            <person name="Wang J."/>
            <person name="Zhang G."/>
            <person name="Kronforst M.R."/>
            <person name="Wang W."/>
        </authorList>
    </citation>
    <scope>NUCLEOTIDE SEQUENCE [LARGE SCALE GENOMIC DNA]</scope>
    <source>
        <strain evidence="3">Ya'a_city_454_Pm</strain>
        <tissue evidence="3">Whole body</tissue>
    </source>
</reference>
<name>A0A0N1IFD1_PAPMA</name>
<accession>A0A0N1IFD1</accession>